<evidence type="ECO:0000256" key="6">
    <source>
        <dbReference type="ARBA" id="ARBA00022741"/>
    </source>
</evidence>
<evidence type="ECO:0000256" key="10">
    <source>
        <dbReference type="ARBA" id="ARBA00023136"/>
    </source>
</evidence>
<feature type="binding site" evidence="12">
    <location>
        <position position="361"/>
    </location>
    <ligand>
        <name>ATP</name>
        <dbReference type="ChEBI" id="CHEBI:30616"/>
    </ligand>
</feature>
<name>A0AA38H087_TAXCH</name>
<evidence type="ECO:0000256" key="14">
    <source>
        <dbReference type="SAM" id="Phobius"/>
    </source>
</evidence>
<evidence type="ECO:0000256" key="2">
    <source>
        <dbReference type="ARBA" id="ARBA00022527"/>
    </source>
</evidence>
<dbReference type="PANTHER" id="PTHR46008">
    <property type="entry name" value="LEAF RUST 10 DISEASE-RESISTANCE LOCUS RECEPTOR-LIKE PROTEIN KINASE-LIKE 1.4"/>
    <property type="match status" value="1"/>
</dbReference>
<dbReference type="AlphaFoldDB" id="A0AA38H087"/>
<keyword evidence="11" id="KW-0325">Glycoprotein</keyword>
<evidence type="ECO:0000256" key="13">
    <source>
        <dbReference type="SAM" id="MobiDB-lite"/>
    </source>
</evidence>
<keyword evidence="5 15" id="KW-0732">Signal</keyword>
<dbReference type="EMBL" id="JAHRHJ020000001">
    <property type="protein sequence ID" value="KAH9330865.1"/>
    <property type="molecule type" value="Genomic_DNA"/>
</dbReference>
<feature type="chain" id="PRO_5041254561" description="Protein kinase domain-containing protein" evidence="15">
    <location>
        <begin position="24"/>
        <end position="653"/>
    </location>
</feature>
<dbReference type="OMA" id="IRFNCSE"/>
<evidence type="ECO:0000256" key="8">
    <source>
        <dbReference type="ARBA" id="ARBA00022840"/>
    </source>
</evidence>
<keyword evidence="8 12" id="KW-0067">ATP-binding</keyword>
<feature type="compositionally biased region" description="Low complexity" evidence="13">
    <location>
        <begin position="643"/>
        <end position="653"/>
    </location>
</feature>
<keyword evidence="7" id="KW-0418">Kinase</keyword>
<dbReference type="PROSITE" id="PS00107">
    <property type="entry name" value="PROTEIN_KINASE_ATP"/>
    <property type="match status" value="1"/>
</dbReference>
<sequence length="653" mass="72446">MREKLQLQCIFLGMVVNFLGVLSSGCNRTCGSRTVKYPFGFSVECPYRLDTHCSPSGEVYLKGYKVTDITNETVIIDPWSHHENSSNLVCFQELGILSVFTSQFALTSRNVFLLGPNCTQSDCSFNISNVLEMGDRRENCSKALDRRRFACITVVGSQWLPWKMLEESTCRDMLSSTMYEGQQNGSISFKVNNVDLAWWLNGTCRCSANAICSEFLNPNSNETVHRCSCAAGFSGDGFLEGSRCIKDVDSACSASGYLSGNCGKNSKLIVAISSITAAAIVVSVILFVYRKRGASSVEKKRRLSVKRMLSGEGKVTVPIYSYRELEKATKGFSDKERLGSGAFGTVYAGKLPSQRFVAVKKIRHIDSDGNGMERVLNEVNVISSVDHPHLLRLLGCCLEERKEPILVFEFMPNGTLCQHLQRERGEGLPWRRRIKIAADTAGALAYLHSAINPPIYHRDIKSSNILLDYDFNCKVADFGLSRLVLSESSHISTRPQGTPGYLDPQYHQNFHLSDKSDVYSFGVVLAEMITGLKVVDFSRRKNEINLASLAVNRIGAGTVDEIVDPFLKADKEISVRKSVHRVVEIAFRCLAFDKDARPSMTEVARDLSSIADDYDGDDEEDDELKIAEIPTSAATSDQDHWFSSQSSASSNFN</sequence>
<dbReference type="GO" id="GO:0005524">
    <property type="term" value="F:ATP binding"/>
    <property type="evidence" value="ECO:0007669"/>
    <property type="project" value="UniProtKB-UniRule"/>
</dbReference>
<dbReference type="Gene3D" id="3.30.200.20">
    <property type="entry name" value="Phosphorylase Kinase, domain 1"/>
    <property type="match status" value="1"/>
</dbReference>
<dbReference type="Proteomes" id="UP000824469">
    <property type="component" value="Unassembled WGS sequence"/>
</dbReference>
<evidence type="ECO:0000256" key="1">
    <source>
        <dbReference type="ARBA" id="ARBA00004167"/>
    </source>
</evidence>
<dbReference type="Gene3D" id="2.10.25.10">
    <property type="entry name" value="Laminin"/>
    <property type="match status" value="1"/>
</dbReference>
<keyword evidence="2" id="KW-0723">Serine/threonine-protein kinase</keyword>
<keyword evidence="18" id="KW-1185">Reference proteome</keyword>
<dbReference type="GO" id="GO:0016020">
    <property type="term" value="C:membrane"/>
    <property type="evidence" value="ECO:0007669"/>
    <property type="project" value="UniProtKB-SubCell"/>
</dbReference>
<feature type="domain" description="Protein kinase" evidence="16">
    <location>
        <begin position="332"/>
        <end position="610"/>
    </location>
</feature>
<reference evidence="17 18" key="1">
    <citation type="journal article" date="2021" name="Nat. Plants">
        <title>The Taxus genome provides insights into paclitaxel biosynthesis.</title>
        <authorList>
            <person name="Xiong X."/>
            <person name="Gou J."/>
            <person name="Liao Q."/>
            <person name="Li Y."/>
            <person name="Zhou Q."/>
            <person name="Bi G."/>
            <person name="Li C."/>
            <person name="Du R."/>
            <person name="Wang X."/>
            <person name="Sun T."/>
            <person name="Guo L."/>
            <person name="Liang H."/>
            <person name="Lu P."/>
            <person name="Wu Y."/>
            <person name="Zhang Z."/>
            <person name="Ro D.K."/>
            <person name="Shang Y."/>
            <person name="Huang S."/>
            <person name="Yan J."/>
        </authorList>
    </citation>
    <scope>NUCLEOTIDE SEQUENCE [LARGE SCALE GENOMIC DNA]</scope>
    <source>
        <strain evidence="17">Ta-2019</strain>
    </source>
</reference>
<dbReference type="Pfam" id="PF00069">
    <property type="entry name" value="Pkinase"/>
    <property type="match status" value="1"/>
</dbReference>
<evidence type="ECO:0000256" key="15">
    <source>
        <dbReference type="SAM" id="SignalP"/>
    </source>
</evidence>
<dbReference type="PROSITE" id="PS00108">
    <property type="entry name" value="PROTEIN_KINASE_ST"/>
    <property type="match status" value="1"/>
</dbReference>
<evidence type="ECO:0000256" key="11">
    <source>
        <dbReference type="ARBA" id="ARBA00023180"/>
    </source>
</evidence>
<comment type="caution">
    <text evidence="17">The sequence shown here is derived from an EMBL/GenBank/DDBJ whole genome shotgun (WGS) entry which is preliminary data.</text>
</comment>
<dbReference type="SMART" id="SM00220">
    <property type="entry name" value="S_TKc"/>
    <property type="match status" value="1"/>
</dbReference>
<dbReference type="PANTHER" id="PTHR46008:SF62">
    <property type="entry name" value="PROTEIN KINASE DOMAIN-CONTAINING PROTEIN"/>
    <property type="match status" value="1"/>
</dbReference>
<dbReference type="InterPro" id="IPR011009">
    <property type="entry name" value="Kinase-like_dom_sf"/>
</dbReference>
<keyword evidence="3" id="KW-0808">Transferase</keyword>
<dbReference type="InterPro" id="IPR008271">
    <property type="entry name" value="Ser/Thr_kinase_AS"/>
</dbReference>
<keyword evidence="10 14" id="KW-0472">Membrane</keyword>
<evidence type="ECO:0000256" key="7">
    <source>
        <dbReference type="ARBA" id="ARBA00022777"/>
    </source>
</evidence>
<dbReference type="InterPro" id="IPR017441">
    <property type="entry name" value="Protein_kinase_ATP_BS"/>
</dbReference>
<dbReference type="Gene3D" id="1.10.510.10">
    <property type="entry name" value="Transferase(Phosphotransferase) domain 1"/>
    <property type="match status" value="1"/>
</dbReference>
<evidence type="ECO:0000256" key="9">
    <source>
        <dbReference type="ARBA" id="ARBA00022989"/>
    </source>
</evidence>
<feature type="non-terminal residue" evidence="17">
    <location>
        <position position="653"/>
    </location>
</feature>
<evidence type="ECO:0000256" key="12">
    <source>
        <dbReference type="PROSITE-ProRule" id="PRU10141"/>
    </source>
</evidence>
<evidence type="ECO:0000256" key="5">
    <source>
        <dbReference type="ARBA" id="ARBA00022729"/>
    </source>
</evidence>
<dbReference type="PROSITE" id="PS51257">
    <property type="entry name" value="PROKAR_LIPOPROTEIN"/>
    <property type="match status" value="1"/>
</dbReference>
<dbReference type="SUPFAM" id="SSF56112">
    <property type="entry name" value="Protein kinase-like (PK-like)"/>
    <property type="match status" value="1"/>
</dbReference>
<evidence type="ECO:0000313" key="18">
    <source>
        <dbReference type="Proteomes" id="UP000824469"/>
    </source>
</evidence>
<evidence type="ECO:0000256" key="3">
    <source>
        <dbReference type="ARBA" id="ARBA00022679"/>
    </source>
</evidence>
<evidence type="ECO:0000313" key="17">
    <source>
        <dbReference type="EMBL" id="KAH9330865.1"/>
    </source>
</evidence>
<feature type="transmembrane region" description="Helical" evidence="14">
    <location>
        <begin position="268"/>
        <end position="289"/>
    </location>
</feature>
<feature type="signal peptide" evidence="15">
    <location>
        <begin position="1"/>
        <end position="23"/>
    </location>
</feature>
<proteinExistence type="predicted"/>
<keyword evidence="9 14" id="KW-1133">Transmembrane helix</keyword>
<protein>
    <recommendedName>
        <fullName evidence="16">Protein kinase domain-containing protein</fullName>
    </recommendedName>
</protein>
<feature type="region of interest" description="Disordered" evidence="13">
    <location>
        <begin position="630"/>
        <end position="653"/>
    </location>
</feature>
<accession>A0AA38H087</accession>
<dbReference type="InterPro" id="IPR000719">
    <property type="entry name" value="Prot_kinase_dom"/>
</dbReference>
<evidence type="ECO:0000256" key="4">
    <source>
        <dbReference type="ARBA" id="ARBA00022692"/>
    </source>
</evidence>
<dbReference type="GO" id="GO:0004674">
    <property type="term" value="F:protein serine/threonine kinase activity"/>
    <property type="evidence" value="ECO:0007669"/>
    <property type="project" value="UniProtKB-KW"/>
</dbReference>
<comment type="subcellular location">
    <subcellularLocation>
        <location evidence="1">Membrane</location>
        <topology evidence="1">Single-pass membrane protein</topology>
    </subcellularLocation>
</comment>
<gene>
    <name evidence="17" type="ORF">KI387_002973</name>
</gene>
<keyword evidence="6 12" id="KW-0547">Nucleotide-binding</keyword>
<keyword evidence="4 14" id="KW-0812">Transmembrane</keyword>
<evidence type="ECO:0000259" key="16">
    <source>
        <dbReference type="PROSITE" id="PS50011"/>
    </source>
</evidence>
<organism evidence="17 18">
    <name type="scientific">Taxus chinensis</name>
    <name type="common">Chinese yew</name>
    <name type="synonym">Taxus wallichiana var. chinensis</name>
    <dbReference type="NCBI Taxonomy" id="29808"/>
    <lineage>
        <taxon>Eukaryota</taxon>
        <taxon>Viridiplantae</taxon>
        <taxon>Streptophyta</taxon>
        <taxon>Embryophyta</taxon>
        <taxon>Tracheophyta</taxon>
        <taxon>Spermatophyta</taxon>
        <taxon>Pinopsida</taxon>
        <taxon>Pinidae</taxon>
        <taxon>Conifers II</taxon>
        <taxon>Cupressales</taxon>
        <taxon>Taxaceae</taxon>
        <taxon>Taxus</taxon>
    </lineage>
</organism>
<dbReference type="PROSITE" id="PS50011">
    <property type="entry name" value="PROTEIN_KINASE_DOM"/>
    <property type="match status" value="1"/>
</dbReference>
<dbReference type="FunFam" id="1.10.510.10:FF:000161">
    <property type="entry name" value="Wall-associated receptor kinase-like 20"/>
    <property type="match status" value="1"/>
</dbReference>